<reference evidence="2" key="1">
    <citation type="submission" date="2021-01" db="EMBL/GenBank/DDBJ databases">
        <authorList>
            <person name="Corre E."/>
            <person name="Pelletier E."/>
            <person name="Niang G."/>
            <person name="Scheremetjew M."/>
            <person name="Finn R."/>
            <person name="Kale V."/>
            <person name="Holt S."/>
            <person name="Cochrane G."/>
            <person name="Meng A."/>
            <person name="Brown T."/>
            <person name="Cohen L."/>
        </authorList>
    </citation>
    <scope>NUCLEOTIDE SEQUENCE</scope>
    <source>
        <strain evidence="2">NIES-381</strain>
    </source>
</reference>
<dbReference type="EMBL" id="HBGA01126354">
    <property type="protein sequence ID" value="CAD9035554.1"/>
    <property type="molecule type" value="Transcribed_RNA"/>
</dbReference>
<accession>A0A7S1J7Y7</accession>
<dbReference type="AlphaFoldDB" id="A0A7S1J7Y7"/>
<organism evidence="2">
    <name type="scientific">Eutreptiella gymnastica</name>
    <dbReference type="NCBI Taxonomy" id="73025"/>
    <lineage>
        <taxon>Eukaryota</taxon>
        <taxon>Discoba</taxon>
        <taxon>Euglenozoa</taxon>
        <taxon>Euglenida</taxon>
        <taxon>Spirocuta</taxon>
        <taxon>Euglenophyceae</taxon>
        <taxon>Eutreptiales</taxon>
        <taxon>Eutreptiaceae</taxon>
        <taxon>Eutreptiella</taxon>
    </lineage>
</organism>
<feature type="region of interest" description="Disordered" evidence="1">
    <location>
        <begin position="1"/>
        <end position="24"/>
    </location>
</feature>
<sequence>MWMEPGISATRHAHSLPNTIPQPRAVRTEPSTLSLALGNPRHPSGQRLYYQVEATPTQEKPPLRKKRSRNRPICAVNPITKYLLLCPAPVPALAPSGVKQLCVSET</sequence>
<evidence type="ECO:0000313" key="2">
    <source>
        <dbReference type="EMBL" id="CAD9035554.1"/>
    </source>
</evidence>
<protein>
    <submittedName>
        <fullName evidence="2">Uncharacterized protein</fullName>
    </submittedName>
</protein>
<gene>
    <name evidence="2" type="ORF">EGYM00392_LOCUS46708</name>
</gene>
<evidence type="ECO:0000256" key="1">
    <source>
        <dbReference type="SAM" id="MobiDB-lite"/>
    </source>
</evidence>
<proteinExistence type="predicted"/>
<name>A0A7S1J7Y7_9EUGL</name>